<evidence type="ECO:0000313" key="1">
    <source>
        <dbReference type="EMBL" id="ACX76184.1"/>
    </source>
</evidence>
<dbReference type="EMBL" id="CP001792">
    <property type="protein sequence ID" value="ACX76184.1"/>
    <property type="molecule type" value="Genomic_DNA"/>
</dbReference>
<dbReference type="Gene3D" id="2.60.40.1430">
    <property type="entry name" value="Perfringolysin, domain 4"/>
    <property type="match status" value="1"/>
</dbReference>
<reference evidence="3" key="2">
    <citation type="submission" date="2010-08" db="EMBL/GenBank/DDBJ databases">
        <title>Complete sequence of Fibrobacter succinogenes subsp. succinogenes S85.</title>
        <authorList>
            <person name="Durkin A.S."/>
            <person name="Nelson K.E."/>
            <person name="Morrison M."/>
            <person name="Forsberg C.W."/>
            <person name="Wilson D.B."/>
            <person name="Russell J.B."/>
            <person name="Cann I.K.O."/>
            <person name="Mackie R.I."/>
            <person name="White B.A."/>
        </authorList>
    </citation>
    <scope>NUCLEOTIDE SEQUENCE [LARGE SCALE GENOMIC DNA]</scope>
    <source>
        <strain evidence="3">ATCC 19169 / S85</strain>
    </source>
</reference>
<evidence type="ECO:0000313" key="2">
    <source>
        <dbReference type="EMBL" id="ADL25975.1"/>
    </source>
</evidence>
<reference evidence="1 4" key="1">
    <citation type="submission" date="2009-10" db="EMBL/GenBank/DDBJ databases">
        <title>Complete sequence of Fibrobacter succinogenes subsp. succinogenes S85.</title>
        <authorList>
            <consortium name="US DOE Joint Genome Institute"/>
            <person name="Lucas S."/>
            <person name="Copeland A."/>
            <person name="Lapidus A."/>
            <person name="Glavina del Rio T."/>
            <person name="Tice H."/>
            <person name="Bruce D."/>
            <person name="Goodwin L."/>
            <person name="Pitluck S."/>
            <person name="Chertkov O."/>
            <person name="Detter J.C."/>
            <person name="Han C."/>
            <person name="Tapia R."/>
            <person name="Larimer F."/>
            <person name="Land M."/>
            <person name="Hauser L."/>
            <person name="Kyrpides N."/>
            <person name="Mikhailova N."/>
            <person name="Weimer P.J."/>
            <person name="Stevenson D.M."/>
            <person name="Boyum J."/>
            <person name="Brumm P.I."/>
            <person name="Mead D."/>
        </authorList>
    </citation>
    <scope>NUCLEOTIDE SEQUENCE [LARGE SCALE GENOMIC DNA]</scope>
    <source>
        <strain evidence="4">ATCC 19169 / S85</strain>
        <strain evidence="1">S85</strain>
    </source>
</reference>
<gene>
    <name evidence="1" type="ordered locus">Fisuc_2600</name>
    <name evidence="2" type="ordered locus">FSU_3169</name>
</gene>
<dbReference type="EMBL" id="CP002158">
    <property type="protein sequence ID" value="ADL25975.1"/>
    <property type="molecule type" value="Genomic_DNA"/>
</dbReference>
<organism evidence="2 3">
    <name type="scientific">Fibrobacter succinogenes (strain ATCC 19169 / S85)</name>
    <dbReference type="NCBI Taxonomy" id="59374"/>
    <lineage>
        <taxon>Bacteria</taxon>
        <taxon>Pseudomonadati</taxon>
        <taxon>Fibrobacterota</taxon>
        <taxon>Fibrobacteria</taxon>
        <taxon>Fibrobacterales</taxon>
        <taxon>Fibrobacteraceae</taxon>
        <taxon>Fibrobacter</taxon>
    </lineage>
</organism>
<dbReference type="AlphaFoldDB" id="C9RMF2"/>
<keyword evidence="4" id="KW-1185">Reference proteome</keyword>
<dbReference type="Proteomes" id="UP000000517">
    <property type="component" value="Chromosome"/>
</dbReference>
<name>C9RMF2_FIBSS</name>
<protein>
    <submittedName>
        <fullName evidence="2">Uncharacterized protein</fullName>
    </submittedName>
</protein>
<dbReference type="Proteomes" id="UP000001497">
    <property type="component" value="Chromosome"/>
</dbReference>
<evidence type="ECO:0000313" key="4">
    <source>
        <dbReference type="Proteomes" id="UP000001497"/>
    </source>
</evidence>
<sequence>MPIIKTHNCTNIHISRIGIGNTSKSPVSIVCNLPIKNKEKLPKFNTPSGMATLAAMETVVISVKDLDVSEGSTFTILLSNNTAKSADKVEIHMFNFTYSKFSDSTATIDTSNLDRENIINYPEDDHFADHVKRLVLENKGAYIAKFRIHYYNAVTKEWGYKTSSSFTAGKSKYWDCITELHLPNNSIVFPEVVVVAGKNKKCDKKFYYVRQDSTKVVTYKCTGTTLKPSISEC</sequence>
<dbReference type="RefSeq" id="WP_014547205.1">
    <property type="nucleotide sequence ID" value="NC_013410.1"/>
</dbReference>
<evidence type="ECO:0000313" key="3">
    <source>
        <dbReference type="Proteomes" id="UP000000517"/>
    </source>
</evidence>
<proteinExistence type="predicted"/>
<accession>C9RMF2</accession>
<dbReference type="OrthoDB" id="964028at2"/>
<dbReference type="InterPro" id="IPR038700">
    <property type="entry name" value="Thiol_cytolys_C_sf"/>
</dbReference>
<dbReference type="HOGENOM" id="CLU_1188526_0_0_0"/>
<dbReference type="KEGG" id="fsu:Fisuc_2600"/>
<dbReference type="KEGG" id="fsc:FSU_3169"/>
<reference evidence="2" key="3">
    <citation type="submission" date="2010-08" db="EMBL/GenBank/DDBJ databases">
        <authorList>
            <person name="Durkin A.S."/>
            <person name="Nelson K.E."/>
            <person name="Morrison M."/>
            <person name="Forsberg C.W."/>
            <person name="Wilson D.B."/>
            <person name="Russell J.B."/>
            <person name="Cann I.K.O."/>
            <person name="Mackie R.I."/>
            <person name="White B.A."/>
        </authorList>
    </citation>
    <scope>NUCLEOTIDE SEQUENCE</scope>
    <source>
        <strain evidence="2">S85</strain>
    </source>
</reference>